<dbReference type="AlphaFoldDB" id="R7TPT4"/>
<dbReference type="EMBL" id="AMQN01002384">
    <property type="status" value="NOT_ANNOTATED_CDS"/>
    <property type="molecule type" value="Genomic_DNA"/>
</dbReference>
<reference evidence="2" key="3">
    <citation type="submission" date="2015-06" db="UniProtKB">
        <authorList>
            <consortium name="EnsemblMetazoa"/>
        </authorList>
    </citation>
    <scope>IDENTIFICATION</scope>
</reference>
<gene>
    <name evidence="1" type="ORF">CAPTEDRAFT_197345</name>
</gene>
<keyword evidence="3" id="KW-1185">Reference proteome</keyword>
<evidence type="ECO:0000313" key="2">
    <source>
        <dbReference type="EnsemblMetazoa" id="CapteP197345"/>
    </source>
</evidence>
<dbReference type="EMBL" id="KB309044">
    <property type="protein sequence ID" value="ELT95669.1"/>
    <property type="molecule type" value="Genomic_DNA"/>
</dbReference>
<organism evidence="1">
    <name type="scientific">Capitella teleta</name>
    <name type="common">Polychaete worm</name>
    <dbReference type="NCBI Taxonomy" id="283909"/>
    <lineage>
        <taxon>Eukaryota</taxon>
        <taxon>Metazoa</taxon>
        <taxon>Spiralia</taxon>
        <taxon>Lophotrochozoa</taxon>
        <taxon>Annelida</taxon>
        <taxon>Polychaeta</taxon>
        <taxon>Sedentaria</taxon>
        <taxon>Scolecida</taxon>
        <taxon>Capitellidae</taxon>
        <taxon>Capitella</taxon>
    </lineage>
</organism>
<reference evidence="3" key="1">
    <citation type="submission" date="2012-12" db="EMBL/GenBank/DDBJ databases">
        <authorList>
            <person name="Hellsten U."/>
            <person name="Grimwood J."/>
            <person name="Chapman J.A."/>
            <person name="Shapiro H."/>
            <person name="Aerts A."/>
            <person name="Otillar R.P."/>
            <person name="Terry A.Y."/>
            <person name="Boore J.L."/>
            <person name="Simakov O."/>
            <person name="Marletaz F."/>
            <person name="Cho S.-J."/>
            <person name="Edsinger-Gonzales E."/>
            <person name="Havlak P."/>
            <person name="Kuo D.-H."/>
            <person name="Larsson T."/>
            <person name="Lv J."/>
            <person name="Arendt D."/>
            <person name="Savage R."/>
            <person name="Osoegawa K."/>
            <person name="de Jong P."/>
            <person name="Lindberg D.R."/>
            <person name="Seaver E.C."/>
            <person name="Weisblat D.A."/>
            <person name="Putnam N.H."/>
            <person name="Grigoriev I.V."/>
            <person name="Rokhsar D.S."/>
        </authorList>
    </citation>
    <scope>NUCLEOTIDE SEQUENCE</scope>
    <source>
        <strain evidence="3">I ESC-2004</strain>
    </source>
</reference>
<protein>
    <submittedName>
        <fullName evidence="1 2">Uncharacterized protein</fullName>
    </submittedName>
</protein>
<evidence type="ECO:0000313" key="3">
    <source>
        <dbReference type="Proteomes" id="UP000014760"/>
    </source>
</evidence>
<dbReference type="EnsemblMetazoa" id="CapteT197345">
    <property type="protein sequence ID" value="CapteP197345"/>
    <property type="gene ID" value="CapteG197345"/>
</dbReference>
<evidence type="ECO:0000313" key="1">
    <source>
        <dbReference type="EMBL" id="ELT95669.1"/>
    </source>
</evidence>
<dbReference type="OrthoDB" id="6159834at2759"/>
<reference evidence="1 3" key="2">
    <citation type="journal article" date="2013" name="Nature">
        <title>Insights into bilaterian evolution from three spiralian genomes.</title>
        <authorList>
            <person name="Simakov O."/>
            <person name="Marletaz F."/>
            <person name="Cho S.J."/>
            <person name="Edsinger-Gonzales E."/>
            <person name="Havlak P."/>
            <person name="Hellsten U."/>
            <person name="Kuo D.H."/>
            <person name="Larsson T."/>
            <person name="Lv J."/>
            <person name="Arendt D."/>
            <person name="Savage R."/>
            <person name="Osoegawa K."/>
            <person name="de Jong P."/>
            <person name="Grimwood J."/>
            <person name="Chapman J.A."/>
            <person name="Shapiro H."/>
            <person name="Aerts A."/>
            <person name="Otillar R.P."/>
            <person name="Terry A.Y."/>
            <person name="Boore J.L."/>
            <person name="Grigoriev I.V."/>
            <person name="Lindberg D.R."/>
            <person name="Seaver E.C."/>
            <person name="Weisblat D.A."/>
            <person name="Putnam N.H."/>
            <person name="Rokhsar D.S."/>
        </authorList>
    </citation>
    <scope>NUCLEOTIDE SEQUENCE</scope>
    <source>
        <strain evidence="1 3">I ESC-2004</strain>
    </source>
</reference>
<dbReference type="Proteomes" id="UP000014760">
    <property type="component" value="Unassembled WGS sequence"/>
</dbReference>
<accession>R7TPT4</accession>
<proteinExistence type="predicted"/>
<dbReference type="HOGENOM" id="CLU_2017376_0_0_1"/>
<sequence>MQPYLLLLAPAFLVGVFLFLFFVLSRESFERQVLHSQAKVEVQLAVNTREMELLRRETSLITMEMGRQQHPAQEDTLEGLILPLNRAVLKRPASVADRHDVEEHMKIWIRGSADRNGGGKRRK</sequence>
<name>R7TPT4_CAPTE</name>